<dbReference type="STRING" id="6183.A0A5K4EIL3"/>
<dbReference type="AlphaFoldDB" id="A0A5K4EIL3"/>
<name>A0A5K4EIL3_SCHMA</name>
<dbReference type="GO" id="GO:0005524">
    <property type="term" value="F:ATP binding"/>
    <property type="evidence" value="ECO:0007669"/>
    <property type="project" value="UniProtKB-UniRule"/>
</dbReference>
<dbReference type="ExpressionAtlas" id="A0A5K4EIL3">
    <property type="expression patterns" value="baseline"/>
</dbReference>
<organism evidence="6">
    <name type="scientific">Schistosoma mansoni</name>
    <name type="common">Blood fluke</name>
    <dbReference type="NCBI Taxonomy" id="6183"/>
    <lineage>
        <taxon>Eukaryota</taxon>
        <taxon>Metazoa</taxon>
        <taxon>Spiralia</taxon>
        <taxon>Lophotrochozoa</taxon>
        <taxon>Platyhelminthes</taxon>
        <taxon>Trematoda</taxon>
        <taxon>Digenea</taxon>
        <taxon>Strigeidida</taxon>
        <taxon>Schistosomatoidea</taxon>
        <taxon>Schistosomatidae</taxon>
        <taxon>Schistosoma</taxon>
    </lineage>
</organism>
<proteinExistence type="predicted"/>
<dbReference type="InterPro" id="IPR011009">
    <property type="entry name" value="Kinase-like_dom_sf"/>
</dbReference>
<evidence type="ECO:0000256" key="2">
    <source>
        <dbReference type="ARBA" id="ARBA00022840"/>
    </source>
</evidence>
<evidence type="ECO:0000259" key="5">
    <source>
        <dbReference type="PROSITE" id="PS50011"/>
    </source>
</evidence>
<feature type="binding site" evidence="3">
    <location>
        <position position="208"/>
    </location>
    <ligand>
        <name>ATP</name>
        <dbReference type="ChEBI" id="CHEBI:30616"/>
    </ligand>
</feature>
<dbReference type="InterPro" id="IPR000719">
    <property type="entry name" value="Prot_kinase_dom"/>
</dbReference>
<accession>A0A5K4EIL3</accession>
<dbReference type="PANTHER" id="PTHR24346:SF49">
    <property type="entry name" value="NIM1 SERINE_THREONINE PROTEIN KINASE"/>
    <property type="match status" value="1"/>
</dbReference>
<dbReference type="GO" id="GO:0000226">
    <property type="term" value="P:microtubule cytoskeleton organization"/>
    <property type="evidence" value="ECO:0007669"/>
    <property type="project" value="TreeGrafter"/>
</dbReference>
<feature type="compositionally biased region" description="Basic and acidic residues" evidence="4">
    <location>
        <begin position="99"/>
        <end position="108"/>
    </location>
</feature>
<feature type="domain" description="Protein kinase" evidence="5">
    <location>
        <begin position="179"/>
        <end position="299"/>
    </location>
</feature>
<sequence length="299" mass="34733">MNKNYPREIHIQNGKTIHNRSALSNGKKDNSKLERNVTIHWCESEMSYHELSREYTGVDIRNNELQNNSYLAAPGGQLRPAISEVEGLDRYAKQCLEERSETPPEKNGHMNGHSTKSDANHVSTESFSSFKKHSVLKNDQKNVQKQTEILTVFEKLCQKFSKDATYKNEIRAGKRLGFYRFVLDIGRGNFSKVKLALHSLVNIEVAVKVIDRTKFDEKTRRLLSQELTNMERLHHPHIIRAYEAHEVLQRWHLVMEYAPKGELNSYLKRSGRLDEKTSRNYSSQILSALDHLFRQERAI</sequence>
<dbReference type="WBParaSite" id="Smp_094190.4">
    <property type="protein sequence ID" value="Smp_094190.4"/>
    <property type="gene ID" value="Smp_094190"/>
</dbReference>
<dbReference type="InParanoid" id="A0A5K4EIL3"/>
<protein>
    <submittedName>
        <fullName evidence="6">Serine/threonine kinase</fullName>
    </submittedName>
</protein>
<dbReference type="GO" id="GO:0005737">
    <property type="term" value="C:cytoplasm"/>
    <property type="evidence" value="ECO:0007669"/>
    <property type="project" value="TreeGrafter"/>
</dbReference>
<dbReference type="GO" id="GO:0050321">
    <property type="term" value="F:tau-protein kinase activity"/>
    <property type="evidence" value="ECO:0007669"/>
    <property type="project" value="TreeGrafter"/>
</dbReference>
<dbReference type="SMART" id="SM00220">
    <property type="entry name" value="S_TKc"/>
    <property type="match status" value="1"/>
</dbReference>
<dbReference type="Gene3D" id="1.10.510.10">
    <property type="entry name" value="Transferase(Phosphotransferase) domain 1"/>
    <property type="match status" value="1"/>
</dbReference>
<dbReference type="SUPFAM" id="SSF56112">
    <property type="entry name" value="Protein kinase-like (PK-like)"/>
    <property type="match status" value="1"/>
</dbReference>
<dbReference type="PROSITE" id="PS50011">
    <property type="entry name" value="PROTEIN_KINASE_DOM"/>
    <property type="match status" value="1"/>
</dbReference>
<dbReference type="GO" id="GO:0035556">
    <property type="term" value="P:intracellular signal transduction"/>
    <property type="evidence" value="ECO:0007669"/>
    <property type="project" value="TreeGrafter"/>
</dbReference>
<evidence type="ECO:0000256" key="1">
    <source>
        <dbReference type="ARBA" id="ARBA00022741"/>
    </source>
</evidence>
<keyword evidence="1 3" id="KW-0547">Nucleotide-binding</keyword>
<evidence type="ECO:0000313" key="6">
    <source>
        <dbReference type="WBParaSite" id="Smp_094190.4"/>
    </source>
</evidence>
<dbReference type="PANTHER" id="PTHR24346">
    <property type="entry name" value="MAP/MICROTUBULE AFFINITY-REGULATING KINASE"/>
    <property type="match status" value="1"/>
</dbReference>
<dbReference type="InterPro" id="IPR017441">
    <property type="entry name" value="Protein_kinase_ATP_BS"/>
</dbReference>
<dbReference type="PROSITE" id="PS00107">
    <property type="entry name" value="PROTEIN_KINASE_ATP"/>
    <property type="match status" value="1"/>
</dbReference>
<feature type="region of interest" description="Disordered" evidence="4">
    <location>
        <begin position="99"/>
        <end position="123"/>
    </location>
</feature>
<reference evidence="6" key="1">
    <citation type="submission" date="2019-11" db="UniProtKB">
        <authorList>
            <consortium name="WormBaseParasite"/>
        </authorList>
    </citation>
    <scope>IDENTIFICATION</scope>
    <source>
        <strain evidence="6">Puerto Rican</strain>
    </source>
</reference>
<evidence type="ECO:0000256" key="3">
    <source>
        <dbReference type="PROSITE-ProRule" id="PRU10141"/>
    </source>
</evidence>
<keyword evidence="2 3" id="KW-0067">ATP-binding</keyword>
<evidence type="ECO:0000256" key="4">
    <source>
        <dbReference type="SAM" id="MobiDB-lite"/>
    </source>
</evidence>
<dbReference type="Pfam" id="PF00069">
    <property type="entry name" value="Pkinase"/>
    <property type="match status" value="1"/>
</dbReference>